<feature type="domain" description="Glycosyl transferase family 1" evidence="2">
    <location>
        <begin position="287"/>
        <end position="442"/>
    </location>
</feature>
<dbReference type="Proteomes" id="UP000306740">
    <property type="component" value="Unassembled WGS sequence"/>
</dbReference>
<proteinExistence type="predicted"/>
<dbReference type="AlphaFoldDB" id="A0A5C4MWG6"/>
<evidence type="ECO:0000259" key="2">
    <source>
        <dbReference type="Pfam" id="PF00534"/>
    </source>
</evidence>
<evidence type="ECO:0000313" key="3">
    <source>
        <dbReference type="EMBL" id="TNC33348.1"/>
    </source>
</evidence>
<keyword evidence="1 4" id="KW-0808">Transferase</keyword>
<dbReference type="Pfam" id="PF00534">
    <property type="entry name" value="Glycos_transf_1"/>
    <property type="match status" value="1"/>
</dbReference>
<evidence type="ECO:0000256" key="1">
    <source>
        <dbReference type="ARBA" id="ARBA00022679"/>
    </source>
</evidence>
<dbReference type="GO" id="GO:0016757">
    <property type="term" value="F:glycosyltransferase activity"/>
    <property type="evidence" value="ECO:0007669"/>
    <property type="project" value="InterPro"/>
</dbReference>
<dbReference type="EMBL" id="VDFR01000172">
    <property type="protein sequence ID" value="TNC33348.1"/>
    <property type="molecule type" value="Genomic_DNA"/>
</dbReference>
<reference evidence="4 5" key="1">
    <citation type="submission" date="2019-05" db="EMBL/GenBank/DDBJ databases">
        <title>Mumia sp. nov., isolated from the intestinal contents of plateau pika (Ochotona curzoniae) in the Qinghai-Tibet plateau of China.</title>
        <authorList>
            <person name="Tian Z."/>
        </authorList>
    </citation>
    <scope>NUCLEOTIDE SEQUENCE [LARGE SCALE GENOMIC DNA]</scope>
    <source>
        <strain evidence="5">527</strain>
        <strain evidence="4">Z527</strain>
    </source>
</reference>
<protein>
    <submittedName>
        <fullName evidence="4">Glycosyltransferase</fullName>
    </submittedName>
</protein>
<dbReference type="PANTHER" id="PTHR12526:SF630">
    <property type="entry name" value="GLYCOSYLTRANSFERASE"/>
    <property type="match status" value="1"/>
</dbReference>
<dbReference type="PANTHER" id="PTHR12526">
    <property type="entry name" value="GLYCOSYLTRANSFERASE"/>
    <property type="match status" value="1"/>
</dbReference>
<dbReference type="InterPro" id="IPR001296">
    <property type="entry name" value="Glyco_trans_1"/>
</dbReference>
<comment type="caution">
    <text evidence="4">The sequence shown here is derived from an EMBL/GenBank/DDBJ whole genome shotgun (WGS) entry which is preliminary data.</text>
</comment>
<dbReference type="EMBL" id="VDFR01000031">
    <property type="protein sequence ID" value="TNC48916.1"/>
    <property type="molecule type" value="Genomic_DNA"/>
</dbReference>
<dbReference type="SUPFAM" id="SSF53756">
    <property type="entry name" value="UDP-Glycosyltransferase/glycogen phosphorylase"/>
    <property type="match status" value="1"/>
</dbReference>
<organism evidence="4 5">
    <name type="scientific">Mumia zhuanghuii</name>
    <dbReference type="NCBI Taxonomy" id="2585211"/>
    <lineage>
        <taxon>Bacteria</taxon>
        <taxon>Bacillati</taxon>
        <taxon>Actinomycetota</taxon>
        <taxon>Actinomycetes</taxon>
        <taxon>Propionibacteriales</taxon>
        <taxon>Nocardioidaceae</taxon>
        <taxon>Mumia</taxon>
    </lineage>
</organism>
<dbReference type="RefSeq" id="WP_139105550.1">
    <property type="nucleotide sequence ID" value="NZ_VDFR01000031.1"/>
</dbReference>
<sequence length="595" mass="65075">MHPPRPRPRPPDGTYLSFASALRLDKGGRTAVMLMRARMLAEHPGVRSVIATVGDVPDLARTHDVLRGRGALTEDVAVTNIYDDYATREVAAVDSGADMLALLDLVATPDNRDDGTPYRISYRQPDVAPGAEPEVVDYLRADGTVAVRRHLSPQRFELVDRDGRVVRRHKSRTSFVQQWLRELVGPDDGFVIADSRRTLPLLFGLSGSGMHVVATFHNPHTAGDARWDSPLKGPYVKVLERLHDLDGLVLLTERHKDEIALRAGATANLFVVPNAVEPPELPDPPPPRDRTRLVTVARLEGQKRVSHSLRALEIARRTDPTLRLDVYGDGSSRGLLEATARDLELDGAVTFHGYDPRARDAISTAAAFLLTSNHEGYPLATLEAMSRGCPVISYDVRFGPREQIDDGVDGYLVPSGDVETFAARILDLTSDPDRIARMSAAACMKASEHSPRRFADDWAEVFRQVRAQAGSRVTLQRTRLHGVRLGRQRFAARLRTAATGHGASDVDALTATLDVVGETTGEVVQVPVNVGRPLVSPRADGFRITAPVDHATVATTLGAQPVRVRLNVVWHNACWMADVARGHATEDGLSLERLS</sequence>
<evidence type="ECO:0000313" key="4">
    <source>
        <dbReference type="EMBL" id="TNC48916.1"/>
    </source>
</evidence>
<evidence type="ECO:0000313" key="5">
    <source>
        <dbReference type="Proteomes" id="UP000306740"/>
    </source>
</evidence>
<dbReference type="Gene3D" id="3.40.50.2000">
    <property type="entry name" value="Glycogen Phosphorylase B"/>
    <property type="match status" value="3"/>
</dbReference>
<gene>
    <name evidence="4" type="ORF">FHE65_06405</name>
    <name evidence="3" type="ORF">FHE65_29105</name>
</gene>
<name>A0A5C4MWG6_9ACTN</name>
<dbReference type="OrthoDB" id="570545at2"/>
<accession>A0A5C4MWG6</accession>